<dbReference type="STRING" id="1123360.thalar_03437"/>
<gene>
    <name evidence="1" type="ORF">thalar_03437</name>
</gene>
<dbReference type="HOGENOM" id="CLU_3026876_0_0_5"/>
<dbReference type="AlphaFoldDB" id="S9QCP7"/>
<dbReference type="EMBL" id="AONI01000015">
    <property type="protein sequence ID" value="EPX77712.1"/>
    <property type="molecule type" value="Genomic_DNA"/>
</dbReference>
<dbReference type="Proteomes" id="UP000015351">
    <property type="component" value="Unassembled WGS sequence"/>
</dbReference>
<keyword evidence="2" id="KW-1185">Reference proteome</keyword>
<proteinExistence type="predicted"/>
<evidence type="ECO:0000313" key="2">
    <source>
        <dbReference type="Proteomes" id="UP000015351"/>
    </source>
</evidence>
<comment type="caution">
    <text evidence="1">The sequence shown here is derived from an EMBL/GenBank/DDBJ whole genome shotgun (WGS) entry which is preliminary data.</text>
</comment>
<reference evidence="2" key="1">
    <citation type="journal article" date="2013" name="Stand. Genomic Sci.">
        <title>Genome sequence of the Litoreibacter arenae type strain (DSM 19593(T)), a member of the Roseobacter clade isolated from sea sand.</title>
        <authorList>
            <person name="Riedel T."/>
            <person name="Fiebig A."/>
            <person name="Petersen J."/>
            <person name="Gronow S."/>
            <person name="Kyrpides N.C."/>
            <person name="Goker M."/>
            <person name="Klenk H.P."/>
        </authorList>
    </citation>
    <scope>NUCLEOTIDE SEQUENCE [LARGE SCALE GENOMIC DNA]</scope>
    <source>
        <strain evidence="2">DSM 19593</strain>
    </source>
</reference>
<evidence type="ECO:0000313" key="1">
    <source>
        <dbReference type="EMBL" id="EPX77712.1"/>
    </source>
</evidence>
<organism evidence="1 2">
    <name type="scientific">Litoreibacter arenae DSM 19593</name>
    <dbReference type="NCBI Taxonomy" id="1123360"/>
    <lineage>
        <taxon>Bacteria</taxon>
        <taxon>Pseudomonadati</taxon>
        <taxon>Pseudomonadota</taxon>
        <taxon>Alphaproteobacteria</taxon>
        <taxon>Rhodobacterales</taxon>
        <taxon>Roseobacteraceae</taxon>
        <taxon>Litoreibacter</taxon>
    </lineage>
</organism>
<accession>S9QCP7</accession>
<sequence>MKVVLYEPAALSFQRQKANRGIVRTRPTPIPPAADLAAFYRRRSARHTGFAGAHS</sequence>
<protein>
    <submittedName>
        <fullName evidence="1">Uncharacterized protein</fullName>
    </submittedName>
</protein>
<name>S9QCP7_9RHOB</name>